<keyword evidence="3" id="KW-1133">Transmembrane helix</keyword>
<evidence type="ECO:0000256" key="3">
    <source>
        <dbReference type="SAM" id="Phobius"/>
    </source>
</evidence>
<feature type="compositionally biased region" description="Basic and acidic residues" evidence="2">
    <location>
        <begin position="301"/>
        <end position="313"/>
    </location>
</feature>
<sequence length="328" mass="35665">MRFQYVIGLLLFISLAIPTQAIDFYAPERVPAFTPFTFQALLPATENFTQTTLTFDGRTVATIYPSGNCQVDGEWIAFALKCDTFDADPKTTAGMTLVFTHTGFSKGLHTIMMQSTGPQSENQTVQLEVFDAVAETTTADLNSLVHQVQESLTTLQNENVTVQENTNAAQAELGSRVDQLQVDLSNTKQTLQQVQEETAAKQDSGFAIPFGQPNNSPSTGLVTGNTALFVGIGVLIVLVSAFLFWRGQNNKGFGGHSMSKSPGKSSFFEGNLDAVFKSPGIEERAEAQPRKFASLSGGTTTERDVRDDLDRNPPGKISFGDLIKDERE</sequence>
<reference evidence="4" key="1">
    <citation type="submission" date="2020-11" db="EMBL/GenBank/DDBJ databases">
        <title>Connecting structure to function with the recovery of over 1000 high-quality activated sludge metagenome-assembled genomes encoding full-length rRNA genes using long-read sequencing.</title>
        <authorList>
            <person name="Singleton C.M."/>
            <person name="Petriglieri F."/>
            <person name="Kristensen J.M."/>
            <person name="Kirkegaard R.H."/>
            <person name="Michaelsen T.Y."/>
            <person name="Andersen M.H."/>
            <person name="Karst S.M."/>
            <person name="Dueholm M.S."/>
            <person name="Nielsen P.H."/>
            <person name="Albertsen M."/>
        </authorList>
    </citation>
    <scope>NUCLEOTIDE SEQUENCE</scope>
    <source>
        <strain evidence="4">Fred_18-Q3-R57-64_BAT3C.431</strain>
    </source>
</reference>
<dbReference type="EMBL" id="CP064981">
    <property type="protein sequence ID" value="QQR92411.1"/>
    <property type="molecule type" value="Genomic_DNA"/>
</dbReference>
<gene>
    <name evidence="4" type="ORF">IPJ89_04625</name>
</gene>
<accession>A0A7T9DJI5</accession>
<keyword evidence="1" id="KW-0175">Coiled coil</keyword>
<evidence type="ECO:0000256" key="1">
    <source>
        <dbReference type="SAM" id="Coils"/>
    </source>
</evidence>
<name>A0A7T9DJI5_9ARCH</name>
<dbReference type="AlphaFoldDB" id="A0A7T9DJI5"/>
<organism evidence="4">
    <name type="scientific">Candidatus Iainarchaeum sp</name>
    <dbReference type="NCBI Taxonomy" id="3101447"/>
    <lineage>
        <taxon>Archaea</taxon>
        <taxon>Candidatus Iainarchaeota</taxon>
        <taxon>Candidatus Iainarchaeia</taxon>
        <taxon>Candidatus Iainarchaeales</taxon>
        <taxon>Candidatus Iainarchaeaceae</taxon>
        <taxon>Candidatus Iainarchaeum</taxon>
    </lineage>
</organism>
<proteinExistence type="predicted"/>
<feature type="transmembrane region" description="Helical" evidence="3">
    <location>
        <begin position="226"/>
        <end position="245"/>
    </location>
</feature>
<keyword evidence="3" id="KW-0812">Transmembrane</keyword>
<evidence type="ECO:0000313" key="4">
    <source>
        <dbReference type="EMBL" id="QQR92411.1"/>
    </source>
</evidence>
<protein>
    <submittedName>
        <fullName evidence="4">Uncharacterized protein</fullName>
    </submittedName>
</protein>
<dbReference type="Proteomes" id="UP000596004">
    <property type="component" value="Chromosome"/>
</dbReference>
<evidence type="ECO:0000256" key="2">
    <source>
        <dbReference type="SAM" id="MobiDB-lite"/>
    </source>
</evidence>
<feature type="coiled-coil region" evidence="1">
    <location>
        <begin position="145"/>
        <end position="197"/>
    </location>
</feature>
<keyword evidence="3" id="KW-0472">Membrane</keyword>
<feature type="region of interest" description="Disordered" evidence="2">
    <location>
        <begin position="282"/>
        <end position="328"/>
    </location>
</feature>